<evidence type="ECO:0000313" key="3">
    <source>
        <dbReference type="Proteomes" id="UP000182589"/>
    </source>
</evidence>
<sequence length="269" mass="28948">MSKDGRQTTAAIIAACNEAQTIGNVLRQLLRAGVKKVVIVDNGSEDSTSEKALALHGMDVRIIKFHRALGHDVPRAIGAIAALRAWSKQDLAALLFIDGDWGGSFGPMLQAFIDEAQAVPEAIVGIDAGSLQHGPLAEAIRSAWLPVLDVASTCDKPIPCLLPQYVPRTVFQSVSPIWLGSPGAWFAATVQAGWVWRGFRGWNIGLVGNRSRSVSHNRRLAELIRLDARIAATHLGLQGDRISVLSTLPGREWSALIDYASSFCTGQKL</sequence>
<protein>
    <submittedName>
        <fullName evidence="2">Glycosyl transferase family 2</fullName>
    </submittedName>
</protein>
<dbReference type="Proteomes" id="UP000182589">
    <property type="component" value="Unassembled WGS sequence"/>
</dbReference>
<dbReference type="SUPFAM" id="SSF53448">
    <property type="entry name" value="Nucleotide-diphospho-sugar transferases"/>
    <property type="match status" value="1"/>
</dbReference>
<dbReference type="Pfam" id="PF00535">
    <property type="entry name" value="Glycos_transf_2"/>
    <property type="match status" value="1"/>
</dbReference>
<gene>
    <name evidence="2" type="ORF">SAMN04489725_10638</name>
</gene>
<name>A0A1H2TNF7_9BACL</name>
<dbReference type="EMBL" id="FNOJ01000006">
    <property type="protein sequence ID" value="SDW45317.1"/>
    <property type="molecule type" value="Genomic_DNA"/>
</dbReference>
<dbReference type="InterPro" id="IPR029044">
    <property type="entry name" value="Nucleotide-diphossugar_trans"/>
</dbReference>
<organism evidence="2 3">
    <name type="scientific">Alicyclobacillus hesperidum</name>
    <dbReference type="NCBI Taxonomy" id="89784"/>
    <lineage>
        <taxon>Bacteria</taxon>
        <taxon>Bacillati</taxon>
        <taxon>Bacillota</taxon>
        <taxon>Bacilli</taxon>
        <taxon>Bacillales</taxon>
        <taxon>Alicyclobacillaceae</taxon>
        <taxon>Alicyclobacillus</taxon>
    </lineage>
</organism>
<evidence type="ECO:0000313" key="2">
    <source>
        <dbReference type="EMBL" id="SDW45317.1"/>
    </source>
</evidence>
<dbReference type="AlphaFoldDB" id="A0A1H2TNF7"/>
<dbReference type="STRING" id="89784.SAMN04489725_10638"/>
<dbReference type="Gene3D" id="3.90.550.10">
    <property type="entry name" value="Spore Coat Polysaccharide Biosynthesis Protein SpsA, Chain A"/>
    <property type="match status" value="1"/>
</dbReference>
<keyword evidence="2" id="KW-0808">Transferase</keyword>
<accession>A0A1H2TNF7</accession>
<proteinExistence type="predicted"/>
<keyword evidence="3" id="KW-1185">Reference proteome</keyword>
<dbReference type="GO" id="GO:0016740">
    <property type="term" value="F:transferase activity"/>
    <property type="evidence" value="ECO:0007669"/>
    <property type="project" value="UniProtKB-KW"/>
</dbReference>
<dbReference type="InterPro" id="IPR001173">
    <property type="entry name" value="Glyco_trans_2-like"/>
</dbReference>
<evidence type="ECO:0000259" key="1">
    <source>
        <dbReference type="Pfam" id="PF00535"/>
    </source>
</evidence>
<feature type="domain" description="Glycosyltransferase 2-like" evidence="1">
    <location>
        <begin position="12"/>
        <end position="100"/>
    </location>
</feature>
<reference evidence="3" key="1">
    <citation type="submission" date="2016-10" db="EMBL/GenBank/DDBJ databases">
        <authorList>
            <person name="Varghese N."/>
        </authorList>
    </citation>
    <scope>NUCLEOTIDE SEQUENCE [LARGE SCALE GENOMIC DNA]</scope>
    <source>
        <strain evidence="3">DSM 12489</strain>
    </source>
</reference>
<dbReference type="RefSeq" id="WP_074692687.1">
    <property type="nucleotide sequence ID" value="NZ_FNOJ01000006.1"/>
</dbReference>